<dbReference type="Proteomes" id="UP000219329">
    <property type="component" value="Unassembled WGS sequence"/>
</dbReference>
<gene>
    <name evidence="2" type="ORF">CNF02_08275</name>
</gene>
<reference evidence="2 3" key="1">
    <citation type="submission" date="2017-08" db="EMBL/GenBank/DDBJ databases">
        <title>Fine stratification of microbial communities through a metagenomic profile of the photic zone.</title>
        <authorList>
            <person name="Haro-Moreno J.M."/>
            <person name="Lopez-Perez M."/>
            <person name="De La Torre J."/>
            <person name="Picazo A."/>
            <person name="Camacho A."/>
            <person name="Rodriguez-Valera F."/>
        </authorList>
    </citation>
    <scope>NUCLEOTIDE SEQUENCE [LARGE SCALE GENOMIC DNA]</scope>
    <source>
        <strain evidence="2">MED-G28</strain>
    </source>
</reference>
<evidence type="ECO:0000256" key="1">
    <source>
        <dbReference type="SAM" id="SignalP"/>
    </source>
</evidence>
<dbReference type="EMBL" id="NTJZ01000008">
    <property type="protein sequence ID" value="PDH33434.1"/>
    <property type="molecule type" value="Genomic_DNA"/>
</dbReference>
<proteinExistence type="predicted"/>
<protein>
    <submittedName>
        <fullName evidence="2">Uncharacterized protein</fullName>
    </submittedName>
</protein>
<accession>A0A2A5WAV5</accession>
<name>A0A2A5WAV5_9GAMM</name>
<feature type="signal peptide" evidence="1">
    <location>
        <begin position="1"/>
        <end position="23"/>
    </location>
</feature>
<sequence>MKIKVQKFLTIICLFLLAGTVNAQVMDEFPRTPDGKPDLSGIWQAMTNAHYDIEPHAAAYGPYPREMGALSAKPASLGIVDGGRIPYNEQARRQRDANLQDAITKDPLAKCFMPGIPRANYLPFPFQIVQSSAVVLIAYEFAESNRIVYVDQPEIISQVDSWMGHSNATWEGDTLVVSVSGQMPDTWFDRAGNHHSYQMIVEERWTPAGPNHINYTATITDPNTFTDPWSVSFPLYRHVEENMQLLEFKCVEFAEEYMYGEFRKEGTPIGNPPQ</sequence>
<comment type="caution">
    <text evidence="2">The sequence shown here is derived from an EMBL/GenBank/DDBJ whole genome shotgun (WGS) entry which is preliminary data.</text>
</comment>
<feature type="chain" id="PRO_5013173309" evidence="1">
    <location>
        <begin position="24"/>
        <end position="274"/>
    </location>
</feature>
<keyword evidence="1" id="KW-0732">Signal</keyword>
<dbReference type="AlphaFoldDB" id="A0A2A5WAV5"/>
<evidence type="ECO:0000313" key="3">
    <source>
        <dbReference type="Proteomes" id="UP000219329"/>
    </source>
</evidence>
<evidence type="ECO:0000313" key="2">
    <source>
        <dbReference type="EMBL" id="PDH33434.1"/>
    </source>
</evidence>
<organism evidence="2 3">
    <name type="scientific">OM182 bacterium MED-G28</name>
    <dbReference type="NCBI Taxonomy" id="1986256"/>
    <lineage>
        <taxon>Bacteria</taxon>
        <taxon>Pseudomonadati</taxon>
        <taxon>Pseudomonadota</taxon>
        <taxon>Gammaproteobacteria</taxon>
        <taxon>OMG group</taxon>
        <taxon>OM182 clade</taxon>
    </lineage>
</organism>